<comment type="function">
    <text evidence="11">Catalyzes the attachment of alanine to tRNA(Ala) in a two-step reaction: alanine is first activated by ATP to form Ala-AMP and then transferred to the acceptor end of tRNA(Ala). Also edits incorrectly charged Ser-tRNA(Ala) and Gly-tRNA(Ala) via its editing domain.</text>
</comment>
<dbReference type="InterPro" id="IPR018165">
    <property type="entry name" value="Ala-tRNA-synth_IIc_core"/>
</dbReference>
<evidence type="ECO:0000256" key="2">
    <source>
        <dbReference type="ARBA" id="ARBA00022555"/>
    </source>
</evidence>
<dbReference type="InterPro" id="IPR018163">
    <property type="entry name" value="Thr/Ala-tRNA-synth_IIc_edit"/>
</dbReference>
<gene>
    <name evidence="11 13" type="primary">alaS</name>
    <name evidence="13" type="ORF">GCM10011521_06950</name>
</gene>
<organism evidence="13 14">
    <name type="scientific">Arenimonas soli</name>
    <dbReference type="NCBI Taxonomy" id="2269504"/>
    <lineage>
        <taxon>Bacteria</taxon>
        <taxon>Pseudomonadati</taxon>
        <taxon>Pseudomonadota</taxon>
        <taxon>Gammaproteobacteria</taxon>
        <taxon>Lysobacterales</taxon>
        <taxon>Lysobacteraceae</taxon>
        <taxon>Arenimonas</taxon>
    </lineage>
</organism>
<comment type="caution">
    <text evidence="13">The sequence shown here is derived from an EMBL/GenBank/DDBJ whole genome shotgun (WGS) entry which is preliminary data.</text>
</comment>
<comment type="cofactor">
    <cofactor evidence="11">
        <name>Zn(2+)</name>
        <dbReference type="ChEBI" id="CHEBI:29105"/>
    </cofactor>
    <text evidence="11">Binds 1 zinc ion per subunit.</text>
</comment>
<feature type="binding site" evidence="11">
    <location>
        <position position="595"/>
    </location>
    <ligand>
        <name>Zn(2+)</name>
        <dbReference type="ChEBI" id="CHEBI:29105"/>
    </ligand>
</feature>
<dbReference type="CDD" id="cd00673">
    <property type="entry name" value="AlaRS_core"/>
    <property type="match status" value="1"/>
</dbReference>
<evidence type="ECO:0000313" key="13">
    <source>
        <dbReference type="EMBL" id="GGA71437.1"/>
    </source>
</evidence>
<sequence>MWVWPHLSGVAPDIIASQPMTKTSHQIRQDFLDFFQSKGHQVVPSSPLVPGNDPTLLFTNAGMVQFKDVFLGAEKRSYTRAVSSQRCVRAGGKHNDLDQVGYTARHHTFFEMLGNFSFGDYFKREAITWAWELLTEVWKLPKERLLVTIYHTDDEAFDIWHKDVGLPAERIIRIGDNKGAPFASDNFWQMADTGPCGPCSEIFYDHGEHIAGGPPGSPDEDGDRFIEIWNNVFMQFDRQADGALLPLPAPCVDTGMGLERISAVLQHVHSNYEIDLFQHLIKAAAALTGKQDDLENKSLRVIADHVRACSFLVVDGVLPSNEGRGYVLRRIIRRAIRHFWKLDGLAPEGKFWRMVQPLVEVMGEAYPELVAKRKLVEQALKGEEAAFAQTLDAGMTRLQDYLAASGNRIRGDQLFQLHDTYGCPPDLIADLLRENADKGWALAEGALDEYDTLMDQQRDRARAASKFAGGVVLPAELVSGLKPSEFRGYEELEADGCRVVALVRDGKPVEEIAAGDEAVVLLDGTPFYAESGGQVGDTGTLLDSRGIRFVVADTLKLSGVFHGHVGKLVAGSLKRGDLVSARVDPARRQATVLNHSATHLLHAALRKVLGEHVTQKGSLVAPDRLRFDFAHFQAITPEELARIEAMVNAEIRGNAEAEIHQMGMQEAMDFGAMALFGEKYGERVRVLRMGDFSTELCGGTHVHHTGDIGLFKIISEGGVAAGVRRIEAVTGEGALAHIAEEERRLAQVAGLLGGSPRDVLDKLSQLLDRQKKLERELESIKARAAAGATADLAASAPEVAGVKVVAARLEGLDAKSLREAVDQLKSRLGDAVILLASAQDGKASLVAGVQGGALGKVKAGELLAHVAARIGGKGGGRPDMAQGGGSDGPELLAALADVPAWVAGRLGD</sequence>
<dbReference type="Pfam" id="PF01411">
    <property type="entry name" value="tRNA-synt_2c"/>
    <property type="match status" value="1"/>
</dbReference>
<evidence type="ECO:0000256" key="10">
    <source>
        <dbReference type="ARBA" id="ARBA00023146"/>
    </source>
</evidence>
<dbReference type="HAMAP" id="MF_00036_B">
    <property type="entry name" value="Ala_tRNA_synth_B"/>
    <property type="match status" value="1"/>
</dbReference>
<dbReference type="InterPro" id="IPR009000">
    <property type="entry name" value="Transl_B-barrel_sf"/>
</dbReference>
<evidence type="ECO:0000256" key="5">
    <source>
        <dbReference type="ARBA" id="ARBA00022741"/>
    </source>
</evidence>
<keyword evidence="3 11" id="KW-0436">Ligase</keyword>
<evidence type="ECO:0000256" key="4">
    <source>
        <dbReference type="ARBA" id="ARBA00022723"/>
    </source>
</evidence>
<dbReference type="GO" id="GO:0016874">
    <property type="term" value="F:ligase activity"/>
    <property type="evidence" value="ECO:0007669"/>
    <property type="project" value="UniProtKB-KW"/>
</dbReference>
<dbReference type="Gene3D" id="2.40.30.130">
    <property type="match status" value="1"/>
</dbReference>
<dbReference type="SMART" id="SM00863">
    <property type="entry name" value="tRNA_SAD"/>
    <property type="match status" value="1"/>
</dbReference>
<dbReference type="SUPFAM" id="SSF101353">
    <property type="entry name" value="Putative anticodon-binding domain of alanyl-tRNA synthetase (AlaRS)"/>
    <property type="match status" value="1"/>
</dbReference>
<dbReference type="PRINTS" id="PR00980">
    <property type="entry name" value="TRNASYNTHALA"/>
</dbReference>
<dbReference type="Gene3D" id="6.10.250.550">
    <property type="match status" value="1"/>
</dbReference>
<evidence type="ECO:0000256" key="1">
    <source>
        <dbReference type="ARBA" id="ARBA00008226"/>
    </source>
</evidence>
<comment type="similarity">
    <text evidence="1 11">Belongs to the class-II aminoacyl-tRNA synthetase family.</text>
</comment>
<dbReference type="Gene3D" id="3.30.54.20">
    <property type="match status" value="1"/>
</dbReference>
<feature type="binding site" evidence="11">
    <location>
        <position position="697"/>
    </location>
    <ligand>
        <name>Zn(2+)</name>
        <dbReference type="ChEBI" id="CHEBI:29105"/>
    </ligand>
</feature>
<dbReference type="Proteomes" id="UP000623419">
    <property type="component" value="Unassembled WGS sequence"/>
</dbReference>
<dbReference type="Gene3D" id="3.10.310.40">
    <property type="match status" value="1"/>
</dbReference>
<keyword evidence="5 11" id="KW-0547">Nucleotide-binding</keyword>
<dbReference type="InterPro" id="IPR003156">
    <property type="entry name" value="DHHA1_dom"/>
</dbReference>
<comment type="domain">
    <text evidence="11">Consists of three domains; the N-terminal catalytic domain, the editing domain and the C-terminal C-Ala domain. The editing domain removes incorrectly charged amino acids, while the C-Ala domain, along with tRNA(Ala), serves as a bridge to cooperatively bring together the editing and aminoacylation centers thus stimulating deacylation of misacylated tRNAs.</text>
</comment>
<dbReference type="PANTHER" id="PTHR11777">
    <property type="entry name" value="ALANYL-TRNA SYNTHETASE"/>
    <property type="match status" value="1"/>
</dbReference>
<dbReference type="SUPFAM" id="SSF55681">
    <property type="entry name" value="Class II aaRS and biotin synthetases"/>
    <property type="match status" value="1"/>
</dbReference>
<dbReference type="InterPro" id="IPR023033">
    <property type="entry name" value="Ala_tRNA_ligase_euk/bac"/>
</dbReference>
<feature type="domain" description="Alanyl-transfer RNA synthetases family profile" evidence="12">
    <location>
        <begin position="22"/>
        <end position="740"/>
    </location>
</feature>
<reference evidence="14" key="1">
    <citation type="journal article" date="2019" name="Int. J. Syst. Evol. Microbiol.">
        <title>The Global Catalogue of Microorganisms (GCM) 10K type strain sequencing project: providing services to taxonomists for standard genome sequencing and annotation.</title>
        <authorList>
            <consortium name="The Broad Institute Genomics Platform"/>
            <consortium name="The Broad Institute Genome Sequencing Center for Infectious Disease"/>
            <person name="Wu L."/>
            <person name="Ma J."/>
        </authorList>
    </citation>
    <scope>NUCLEOTIDE SEQUENCE [LARGE SCALE GENOMIC DNA]</scope>
    <source>
        <strain evidence="14">CGMCC 1.15905</strain>
    </source>
</reference>
<evidence type="ECO:0000256" key="7">
    <source>
        <dbReference type="ARBA" id="ARBA00022840"/>
    </source>
</evidence>
<dbReference type="Gene3D" id="3.30.980.10">
    <property type="entry name" value="Threonyl-trna Synthetase, Chain A, domain 2"/>
    <property type="match status" value="1"/>
</dbReference>
<proteinExistence type="inferred from homology"/>
<evidence type="ECO:0000259" key="12">
    <source>
        <dbReference type="PROSITE" id="PS50860"/>
    </source>
</evidence>
<comment type="subcellular location">
    <subcellularLocation>
        <location evidence="11">Cytoplasm</location>
    </subcellularLocation>
</comment>
<protein>
    <recommendedName>
        <fullName evidence="11">Alanine--tRNA ligase</fullName>
        <ecNumber evidence="11">6.1.1.7</ecNumber>
    </recommendedName>
    <alternativeName>
        <fullName evidence="11">Alanyl-tRNA synthetase</fullName>
        <shortName evidence="11">AlaRS</shortName>
    </alternativeName>
</protein>
<keyword evidence="7 11" id="KW-0067">ATP-binding</keyword>
<dbReference type="SUPFAM" id="SSF50447">
    <property type="entry name" value="Translation proteins"/>
    <property type="match status" value="1"/>
</dbReference>
<dbReference type="Gene3D" id="3.30.930.10">
    <property type="entry name" value="Bira Bifunctional Protein, Domain 2"/>
    <property type="match status" value="1"/>
</dbReference>
<dbReference type="InterPro" id="IPR002318">
    <property type="entry name" value="Ala-tRNA-lgiase_IIc"/>
</dbReference>
<accession>A0ABQ1HE18</accession>
<comment type="catalytic activity">
    <reaction evidence="11">
        <text>tRNA(Ala) + L-alanine + ATP = L-alanyl-tRNA(Ala) + AMP + diphosphate</text>
        <dbReference type="Rhea" id="RHEA:12540"/>
        <dbReference type="Rhea" id="RHEA-COMP:9657"/>
        <dbReference type="Rhea" id="RHEA-COMP:9923"/>
        <dbReference type="ChEBI" id="CHEBI:30616"/>
        <dbReference type="ChEBI" id="CHEBI:33019"/>
        <dbReference type="ChEBI" id="CHEBI:57972"/>
        <dbReference type="ChEBI" id="CHEBI:78442"/>
        <dbReference type="ChEBI" id="CHEBI:78497"/>
        <dbReference type="ChEBI" id="CHEBI:456215"/>
        <dbReference type="EC" id="6.1.1.7"/>
    </reaction>
</comment>
<evidence type="ECO:0000256" key="6">
    <source>
        <dbReference type="ARBA" id="ARBA00022833"/>
    </source>
</evidence>
<name>A0ABQ1HE18_9GAMM</name>
<evidence type="ECO:0000256" key="8">
    <source>
        <dbReference type="ARBA" id="ARBA00022884"/>
    </source>
</evidence>
<dbReference type="SUPFAM" id="SSF55186">
    <property type="entry name" value="ThrRS/AlaRS common domain"/>
    <property type="match status" value="1"/>
</dbReference>
<keyword evidence="14" id="KW-1185">Reference proteome</keyword>
<keyword evidence="9 11" id="KW-0648">Protein biosynthesis</keyword>
<keyword evidence="8 11" id="KW-0694">RNA-binding</keyword>
<evidence type="ECO:0000256" key="9">
    <source>
        <dbReference type="ARBA" id="ARBA00022917"/>
    </source>
</evidence>
<keyword evidence="2 11" id="KW-0820">tRNA-binding</keyword>
<evidence type="ECO:0000256" key="3">
    <source>
        <dbReference type="ARBA" id="ARBA00022598"/>
    </source>
</evidence>
<feature type="binding site" evidence="11">
    <location>
        <position position="599"/>
    </location>
    <ligand>
        <name>Zn(2+)</name>
        <dbReference type="ChEBI" id="CHEBI:29105"/>
    </ligand>
</feature>
<keyword evidence="6 11" id="KW-0862">Zinc</keyword>
<dbReference type="InterPro" id="IPR018162">
    <property type="entry name" value="Ala-tRNA-ligase_IIc_anticod-bd"/>
</dbReference>
<dbReference type="InterPro" id="IPR045864">
    <property type="entry name" value="aa-tRNA-synth_II/BPL/LPL"/>
</dbReference>
<dbReference type="EC" id="6.1.1.7" evidence="11"/>
<dbReference type="NCBIfam" id="TIGR00344">
    <property type="entry name" value="alaS"/>
    <property type="match status" value="1"/>
</dbReference>
<evidence type="ECO:0000256" key="11">
    <source>
        <dbReference type="HAMAP-Rule" id="MF_00036"/>
    </source>
</evidence>
<dbReference type="InterPro" id="IPR050058">
    <property type="entry name" value="Ala-tRNA_ligase"/>
</dbReference>
<keyword evidence="10 11" id="KW-0030">Aminoacyl-tRNA synthetase</keyword>
<keyword evidence="11" id="KW-0963">Cytoplasm</keyword>
<dbReference type="EMBL" id="BMKC01000001">
    <property type="protein sequence ID" value="GGA71437.1"/>
    <property type="molecule type" value="Genomic_DNA"/>
</dbReference>
<dbReference type="InterPro" id="IPR018164">
    <property type="entry name" value="Ala-tRNA-synth_IIc_N"/>
</dbReference>
<dbReference type="PANTHER" id="PTHR11777:SF9">
    <property type="entry name" value="ALANINE--TRNA LIGASE, CYTOPLASMIC"/>
    <property type="match status" value="1"/>
</dbReference>
<feature type="binding site" evidence="11">
    <location>
        <position position="701"/>
    </location>
    <ligand>
        <name>Zn(2+)</name>
        <dbReference type="ChEBI" id="CHEBI:29105"/>
    </ligand>
</feature>
<keyword evidence="4 11" id="KW-0479">Metal-binding</keyword>
<dbReference type="Pfam" id="PF07973">
    <property type="entry name" value="tRNA_SAD"/>
    <property type="match status" value="1"/>
</dbReference>
<dbReference type="PROSITE" id="PS50860">
    <property type="entry name" value="AA_TRNA_LIGASE_II_ALA"/>
    <property type="match status" value="1"/>
</dbReference>
<dbReference type="Pfam" id="PF02272">
    <property type="entry name" value="DHHA1"/>
    <property type="match status" value="1"/>
</dbReference>
<dbReference type="InterPro" id="IPR012947">
    <property type="entry name" value="tRNA_SAD"/>
</dbReference>
<evidence type="ECO:0000313" key="14">
    <source>
        <dbReference type="Proteomes" id="UP000623419"/>
    </source>
</evidence>